<dbReference type="InterPro" id="IPR000477">
    <property type="entry name" value="RT_dom"/>
</dbReference>
<protein>
    <recommendedName>
        <fullName evidence="3">Reverse transcriptase domain-containing protein</fullName>
    </recommendedName>
</protein>
<feature type="region of interest" description="Disordered" evidence="2">
    <location>
        <begin position="1"/>
        <end position="47"/>
    </location>
</feature>
<feature type="compositionally biased region" description="Polar residues" evidence="2">
    <location>
        <begin position="9"/>
        <end position="29"/>
    </location>
</feature>
<dbReference type="SUPFAM" id="SSF56672">
    <property type="entry name" value="DNA/RNA polymerases"/>
    <property type="match status" value="1"/>
</dbReference>
<dbReference type="CDD" id="cd01650">
    <property type="entry name" value="RT_nLTR_like"/>
    <property type="match status" value="1"/>
</dbReference>
<dbReference type="Pfam" id="PF00078">
    <property type="entry name" value="RVT_1"/>
    <property type="match status" value="1"/>
</dbReference>
<dbReference type="Proteomes" id="UP001107558">
    <property type="component" value="Chromosome 1"/>
</dbReference>
<dbReference type="InterPro" id="IPR036691">
    <property type="entry name" value="Endo/exonu/phosph_ase_sf"/>
</dbReference>
<keyword evidence="1" id="KW-0175">Coiled coil</keyword>
<evidence type="ECO:0000313" key="4">
    <source>
        <dbReference type="EMBL" id="KAG5685129.1"/>
    </source>
</evidence>
<dbReference type="EMBL" id="JADBJN010000001">
    <property type="protein sequence ID" value="KAG5685129.1"/>
    <property type="molecule type" value="Genomic_DNA"/>
</dbReference>
<feature type="compositionally biased region" description="Basic and acidic residues" evidence="2">
    <location>
        <begin position="34"/>
        <end position="43"/>
    </location>
</feature>
<gene>
    <name evidence="4" type="ORF">PVAND_014324</name>
</gene>
<dbReference type="SUPFAM" id="SSF56219">
    <property type="entry name" value="DNase I-like"/>
    <property type="match status" value="1"/>
</dbReference>
<feature type="coiled-coil region" evidence="1">
    <location>
        <begin position="115"/>
        <end position="149"/>
    </location>
</feature>
<dbReference type="InterPro" id="IPR043502">
    <property type="entry name" value="DNA/RNA_pol_sf"/>
</dbReference>
<proteinExistence type="predicted"/>
<dbReference type="GO" id="GO:0071897">
    <property type="term" value="P:DNA biosynthetic process"/>
    <property type="evidence" value="ECO:0007669"/>
    <property type="project" value="UniProtKB-ARBA"/>
</dbReference>
<dbReference type="GO" id="GO:0003824">
    <property type="term" value="F:catalytic activity"/>
    <property type="evidence" value="ECO:0007669"/>
    <property type="project" value="InterPro"/>
</dbReference>
<feature type="domain" description="Reverse transcriptase" evidence="3">
    <location>
        <begin position="706"/>
        <end position="977"/>
    </location>
</feature>
<dbReference type="PROSITE" id="PS50878">
    <property type="entry name" value="RT_POL"/>
    <property type="match status" value="1"/>
</dbReference>
<dbReference type="OrthoDB" id="7479450at2759"/>
<evidence type="ECO:0000313" key="5">
    <source>
        <dbReference type="Proteomes" id="UP001107558"/>
    </source>
</evidence>
<dbReference type="AlphaFoldDB" id="A0A9J6CSE3"/>
<dbReference type="Gene3D" id="3.60.10.10">
    <property type="entry name" value="Endonuclease/exonuclease/phosphatase"/>
    <property type="match status" value="1"/>
</dbReference>
<evidence type="ECO:0000256" key="2">
    <source>
        <dbReference type="SAM" id="MobiDB-lite"/>
    </source>
</evidence>
<name>A0A9J6CSE3_POLVA</name>
<organism evidence="4 5">
    <name type="scientific">Polypedilum vanderplanki</name>
    <name type="common">Sleeping chironomid midge</name>
    <dbReference type="NCBI Taxonomy" id="319348"/>
    <lineage>
        <taxon>Eukaryota</taxon>
        <taxon>Metazoa</taxon>
        <taxon>Ecdysozoa</taxon>
        <taxon>Arthropoda</taxon>
        <taxon>Hexapoda</taxon>
        <taxon>Insecta</taxon>
        <taxon>Pterygota</taxon>
        <taxon>Neoptera</taxon>
        <taxon>Endopterygota</taxon>
        <taxon>Diptera</taxon>
        <taxon>Nematocera</taxon>
        <taxon>Chironomoidea</taxon>
        <taxon>Chironomidae</taxon>
        <taxon>Chironominae</taxon>
        <taxon>Polypedilum</taxon>
        <taxon>Polypedilum</taxon>
    </lineage>
</organism>
<keyword evidence="5" id="KW-1185">Reference proteome</keyword>
<sequence>MADGINKENGFQQRSTLTPRSPTHSQTPSKRQRSQGDETDLKENNSLSFDDMKRYVDTLSEQIHANHRKDIEESNKIITTTMVNNIKEIQEQMSANNKIINDSITNTSIMLSNSLKVLTDQLLQLTTKIELIETNVADLNNRVEAVEKLKVQNGSIKERKIMMNMIKQNKIENTMEIVGLSQTVLNSERNPKQLAIDTIRSFQIPIDEQDITKASKKEIEFTNSLGRKHKETRILVIFNEMKKKVEVMKMKSKIKDNNNIFFNISLTPTNAFIMRKAKQLTKGRNLKVFFKDNGVKVDRAPPPTSSSNTNKYHTSFANYKDNQAYGGFTILHFNTRGLNKEQKFEKLKCMILQLIHKPDLLVFSETKLKPRFPVNIYNINGYKKFSECRKSNKKDGAGGGLLVFIRKDINILSNETLSIGDNIKSSIQKIKLKISLQNETFTIICYYRPPDQNNSKIFLMDVEKEMEDSNGKTIFLGDLNINLNASTSLTKKYTDVLNCYDFDITNSFVTRNDSNSIIDHTVINFITESTIINHTIKVRPELSDHNMVITSFSNIKIVRKHSYKKFYKTNFTRLQSTFEDLASSSQFDEIRNPNDIANELIEITFDSIYEATECKTIKLIVETFNNYFIDNVNNLTNKLPNVEHCDIPLKNSTLRSCVILPPTENEIISIIKLLKNSSCGLDNIKVFHIKCIATTIAPILKHLIDRMLDTGIYPDDFKIATITPINKSGDFKNIADYRPISVLSTCNKVIEKFLHERLWNYVESNNLISDRQFGFRKKCNTELAALELINDVRSQLDIKKKVALVLLDLRKAFDVVDHNLLIDTLERNGFRGNILKLLANYLMNRQQLVKYDSILSGRRNISSGVIQGSILGPLLFILYISDVANLPLKGKIYMYADDIVIAFSLHMKEDPTDAIKHDMMLIKNFLQNKKLILNTDKSNFMVIHSPHQKITLQDSVLLDNNEILKRVDCANYLGLFIDHHLKWDVHINNLTSKLSSAAGALWKLKYRLPLHIKKIIYQSLIESNLYYMSSIWGSASNTIIKNIQIIQNRALRNVFNLDRRENRVNMYTHLVSDCLPIRAINYVCTATIIYNILNKKVHSNISFNSQLSGSRSLRNKDVLRTSNIKTHNGSKSINFLGVHIYNNIDKEIKNLKFSHAFKLALKCSIRNEGFIKLCFSNDYLSTFS</sequence>
<evidence type="ECO:0000259" key="3">
    <source>
        <dbReference type="PROSITE" id="PS50878"/>
    </source>
</evidence>
<accession>A0A9J6CSE3</accession>
<comment type="caution">
    <text evidence="4">The sequence shown here is derived from an EMBL/GenBank/DDBJ whole genome shotgun (WGS) entry which is preliminary data.</text>
</comment>
<reference evidence="4" key="1">
    <citation type="submission" date="2021-03" db="EMBL/GenBank/DDBJ databases">
        <title>Chromosome level genome of the anhydrobiotic midge Polypedilum vanderplanki.</title>
        <authorList>
            <person name="Yoshida Y."/>
            <person name="Kikawada T."/>
            <person name="Gusev O."/>
        </authorList>
    </citation>
    <scope>NUCLEOTIDE SEQUENCE</scope>
    <source>
        <strain evidence="4">NIAS01</strain>
        <tissue evidence="4">Whole body or cell culture</tissue>
    </source>
</reference>
<evidence type="ECO:0000256" key="1">
    <source>
        <dbReference type="SAM" id="Coils"/>
    </source>
</evidence>
<dbReference type="PANTHER" id="PTHR33332">
    <property type="entry name" value="REVERSE TRANSCRIPTASE DOMAIN-CONTAINING PROTEIN"/>
    <property type="match status" value="1"/>
</dbReference>
<dbReference type="Pfam" id="PF03372">
    <property type="entry name" value="Exo_endo_phos"/>
    <property type="match status" value="1"/>
</dbReference>
<dbReference type="InterPro" id="IPR005135">
    <property type="entry name" value="Endo/exonuclease/phosphatase"/>
</dbReference>